<feature type="domain" description="SMP-30/Gluconolactonase/LRE-like region" evidence="2">
    <location>
        <begin position="278"/>
        <end position="341"/>
    </location>
</feature>
<protein>
    <recommendedName>
        <fullName evidence="2">SMP-30/Gluconolactonase/LRE-like region domain-containing protein</fullName>
    </recommendedName>
</protein>
<evidence type="ECO:0000259" key="2">
    <source>
        <dbReference type="Pfam" id="PF08450"/>
    </source>
</evidence>
<dbReference type="InterPro" id="IPR011042">
    <property type="entry name" value="6-blade_b-propeller_TolB-like"/>
</dbReference>
<gene>
    <name evidence="3" type="ORF">BQ4739_LOCUS7410</name>
</gene>
<dbReference type="InterPro" id="IPR052988">
    <property type="entry name" value="Oryzine_lactonohydrolase"/>
</dbReference>
<dbReference type="PANTHER" id="PTHR47064:SF2">
    <property type="entry name" value="SMP-30_GLUCONOLACTONASE_LRE-LIKE REGION DOMAIN-CONTAINING PROTEIN-RELATED"/>
    <property type="match status" value="1"/>
</dbReference>
<dbReference type="Proteomes" id="UP000256970">
    <property type="component" value="Unassembled WGS sequence"/>
</dbReference>
<dbReference type="PANTHER" id="PTHR47064">
    <property type="entry name" value="PUTATIVE (AFU_ORTHOLOGUE AFUA_1G08990)-RELATED"/>
    <property type="match status" value="1"/>
</dbReference>
<organism evidence="3 4">
    <name type="scientific">Tetradesmus obliquus</name>
    <name type="common">Green alga</name>
    <name type="synonym">Acutodesmus obliquus</name>
    <dbReference type="NCBI Taxonomy" id="3088"/>
    <lineage>
        <taxon>Eukaryota</taxon>
        <taxon>Viridiplantae</taxon>
        <taxon>Chlorophyta</taxon>
        <taxon>core chlorophytes</taxon>
        <taxon>Chlorophyceae</taxon>
        <taxon>CS clade</taxon>
        <taxon>Sphaeropleales</taxon>
        <taxon>Scenedesmaceae</taxon>
        <taxon>Tetradesmus</taxon>
    </lineage>
</organism>
<sequence length="362" mass="39096">MAALAPLGSDAIRTDSRDQQKTFSNKYSDSYEVADAAFNSIIDASQPVRVAAERDYAFAHEAPVYLEKLDKLFFVSNRLGDTDSDKQYIQLQTLDLACGAVEHLPQHLAKQLPMPNGATNWPGSDDSFVLLTQGIGQVAPAIHRVNLSSMSSEVLLDSFQGRQFNSPNDVVLYCDGSIWFTDPPYGYKQNFRPPPEQGARVYAFNPATGAVAVLANDFAMCNGLAFSPDFKTLYVTDTGEESENTQPRAETIYSFDVAAPDSSSSSSNGGGGDSSSMPRLQNRRVFAVTQSIKPDGIKVDSNGNVYTGTHDGVEVFAPSGSRLGSIRCGRVTNLAFVGSTLYCLSEKRIQAVQLKATGAKLP</sequence>
<dbReference type="Pfam" id="PF08450">
    <property type="entry name" value="SGL"/>
    <property type="match status" value="2"/>
</dbReference>
<name>A0A383VQH9_TETOB</name>
<dbReference type="InterPro" id="IPR013658">
    <property type="entry name" value="SGL"/>
</dbReference>
<dbReference type="EMBL" id="FNXT01000767">
    <property type="protein sequence ID" value="SZX66984.1"/>
    <property type="molecule type" value="Genomic_DNA"/>
</dbReference>
<accession>A0A383VQH9</accession>
<proteinExistence type="predicted"/>
<dbReference type="Gene3D" id="2.120.10.30">
    <property type="entry name" value="TolB, C-terminal domain"/>
    <property type="match status" value="1"/>
</dbReference>
<reference evidence="3 4" key="1">
    <citation type="submission" date="2016-10" db="EMBL/GenBank/DDBJ databases">
        <authorList>
            <person name="Cai Z."/>
        </authorList>
    </citation>
    <scope>NUCLEOTIDE SEQUENCE [LARGE SCALE GENOMIC DNA]</scope>
</reference>
<feature type="domain" description="SMP-30/Gluconolactonase/LRE-like region" evidence="2">
    <location>
        <begin position="61"/>
        <end position="241"/>
    </location>
</feature>
<feature type="region of interest" description="Disordered" evidence="1">
    <location>
        <begin position="259"/>
        <end position="280"/>
    </location>
</feature>
<keyword evidence="4" id="KW-1185">Reference proteome</keyword>
<dbReference type="STRING" id="3088.A0A383VQH9"/>
<evidence type="ECO:0000313" key="4">
    <source>
        <dbReference type="Proteomes" id="UP000256970"/>
    </source>
</evidence>
<evidence type="ECO:0000256" key="1">
    <source>
        <dbReference type="SAM" id="MobiDB-lite"/>
    </source>
</evidence>
<dbReference type="SUPFAM" id="SSF63829">
    <property type="entry name" value="Calcium-dependent phosphotriesterase"/>
    <property type="match status" value="1"/>
</dbReference>
<evidence type="ECO:0000313" key="3">
    <source>
        <dbReference type="EMBL" id="SZX66984.1"/>
    </source>
</evidence>
<dbReference type="AlphaFoldDB" id="A0A383VQH9"/>